<evidence type="ECO:0000313" key="3">
    <source>
        <dbReference type="Proteomes" id="UP000305095"/>
    </source>
</evidence>
<gene>
    <name evidence="2" type="ORF">FDV58_03760</name>
</gene>
<sequence>MLAFLLVSGEQTSSAAFGIPNEAIEQMARKNDGVSAKRTRRLPRRPPSCQQQVQRYGDRHIGIIRAPTRDLDIDLRWLAPSVEAAALRLS</sequence>
<reference evidence="2 3" key="1">
    <citation type="submission" date="2019-05" db="EMBL/GenBank/DDBJ databases">
        <title>Draft Genome of Bradyrhizobium elkanii strain SEMIA 938, Used in Commercial Inoculants for Lupinus spp. in Brazil.</title>
        <authorList>
            <person name="Hungria M."/>
            <person name="Delamuta J.R.M."/>
            <person name="Ribeiro R.A."/>
            <person name="Nogueira M.A."/>
        </authorList>
    </citation>
    <scope>NUCLEOTIDE SEQUENCE [LARGE SCALE GENOMIC DNA]</scope>
    <source>
        <strain evidence="2 3">Semia 938</strain>
    </source>
</reference>
<proteinExistence type="predicted"/>
<name>A0A4U6S6E9_BRAEL</name>
<dbReference type="AlphaFoldDB" id="A0A4U6S6E9"/>
<dbReference type="Proteomes" id="UP000305095">
    <property type="component" value="Unassembled WGS sequence"/>
</dbReference>
<evidence type="ECO:0000313" key="2">
    <source>
        <dbReference type="EMBL" id="TKV83354.1"/>
    </source>
</evidence>
<feature type="region of interest" description="Disordered" evidence="1">
    <location>
        <begin position="30"/>
        <end position="54"/>
    </location>
</feature>
<evidence type="ECO:0000256" key="1">
    <source>
        <dbReference type="SAM" id="MobiDB-lite"/>
    </source>
</evidence>
<accession>A0A4U6S6E9</accession>
<protein>
    <submittedName>
        <fullName evidence="2">Uncharacterized protein</fullName>
    </submittedName>
</protein>
<comment type="caution">
    <text evidence="2">The sequence shown here is derived from an EMBL/GenBank/DDBJ whole genome shotgun (WGS) entry which is preliminary data.</text>
</comment>
<dbReference type="RefSeq" id="WP_137476826.1">
    <property type="nucleotide sequence ID" value="NZ_SZZP01000002.1"/>
</dbReference>
<organism evidence="2 3">
    <name type="scientific">Bradyrhizobium elkanii</name>
    <dbReference type="NCBI Taxonomy" id="29448"/>
    <lineage>
        <taxon>Bacteria</taxon>
        <taxon>Pseudomonadati</taxon>
        <taxon>Pseudomonadota</taxon>
        <taxon>Alphaproteobacteria</taxon>
        <taxon>Hyphomicrobiales</taxon>
        <taxon>Nitrobacteraceae</taxon>
        <taxon>Bradyrhizobium</taxon>
    </lineage>
</organism>
<dbReference type="EMBL" id="SZZP01000002">
    <property type="protein sequence ID" value="TKV83354.1"/>
    <property type="molecule type" value="Genomic_DNA"/>
</dbReference>